<dbReference type="PANTHER" id="PTHR30126">
    <property type="entry name" value="HTH-TYPE TRANSCRIPTIONAL REGULATOR"/>
    <property type="match status" value="1"/>
</dbReference>
<dbReference type="AlphaFoldDB" id="A0A0W8FS33"/>
<dbReference type="GO" id="GO:0000976">
    <property type="term" value="F:transcription cis-regulatory region binding"/>
    <property type="evidence" value="ECO:0007669"/>
    <property type="project" value="TreeGrafter"/>
</dbReference>
<comment type="caution">
    <text evidence="6">The sequence shown here is derived from an EMBL/GenBank/DDBJ whole genome shotgun (WGS) entry which is preliminary data.</text>
</comment>
<dbReference type="Pfam" id="PF03466">
    <property type="entry name" value="LysR_substrate"/>
    <property type="match status" value="1"/>
</dbReference>
<proteinExistence type="inferred from homology"/>
<name>A0A0W8FS33_9ZZZZ</name>
<sequence>MDRFKNITIQQMDAIIALVEEGSFSRAAKRMLLTQPALTKNIKNAEDCLGTRLANRSSAGISLTPEGKILFDYTRRMVRLRDEAKGKILALRKETGGNIYLSASTIPATYILPRALSDFNKTNADIHIYIKTADSEEAMNMVLDNEVEMGFIGKKPLNKKLAAQTLWEDRLALIVSKDHSWCKKKSVTLPELLKEPFVVREKGSATKELFESCLKKSKSISLDQFNICGELGSSEAIKEAVIAGWGVSVISIHAVSRELSQGLLCEIPVQGLTMERNFYLIYRRQFDFRPFHKTFINFIKHYAPVSLDQN</sequence>
<comment type="similarity">
    <text evidence="1">Belongs to the LysR transcriptional regulatory family.</text>
</comment>
<dbReference type="SUPFAM" id="SSF46785">
    <property type="entry name" value="Winged helix' DNA-binding domain"/>
    <property type="match status" value="1"/>
</dbReference>
<dbReference type="PANTHER" id="PTHR30126:SF40">
    <property type="entry name" value="HTH-TYPE TRANSCRIPTIONAL REGULATOR GLTR"/>
    <property type="match status" value="1"/>
</dbReference>
<dbReference type="Gene3D" id="3.40.190.10">
    <property type="entry name" value="Periplasmic binding protein-like II"/>
    <property type="match status" value="2"/>
</dbReference>
<evidence type="ECO:0000259" key="5">
    <source>
        <dbReference type="PROSITE" id="PS50931"/>
    </source>
</evidence>
<keyword evidence="4" id="KW-0804">Transcription</keyword>
<accession>A0A0W8FS33</accession>
<evidence type="ECO:0000256" key="4">
    <source>
        <dbReference type="ARBA" id="ARBA00023163"/>
    </source>
</evidence>
<dbReference type="NCBIfam" id="NF040786">
    <property type="entry name" value="LysR_Sec_metab"/>
    <property type="match status" value="1"/>
</dbReference>
<dbReference type="InterPro" id="IPR005119">
    <property type="entry name" value="LysR_subst-bd"/>
</dbReference>
<organism evidence="6">
    <name type="scientific">hydrocarbon metagenome</name>
    <dbReference type="NCBI Taxonomy" id="938273"/>
    <lineage>
        <taxon>unclassified sequences</taxon>
        <taxon>metagenomes</taxon>
        <taxon>ecological metagenomes</taxon>
    </lineage>
</organism>
<evidence type="ECO:0000256" key="1">
    <source>
        <dbReference type="ARBA" id="ARBA00009437"/>
    </source>
</evidence>
<dbReference type="InterPro" id="IPR036388">
    <property type="entry name" value="WH-like_DNA-bd_sf"/>
</dbReference>
<dbReference type="PROSITE" id="PS50931">
    <property type="entry name" value="HTH_LYSR"/>
    <property type="match status" value="1"/>
</dbReference>
<feature type="domain" description="HTH lysR-type" evidence="5">
    <location>
        <begin position="7"/>
        <end position="64"/>
    </location>
</feature>
<gene>
    <name evidence="6" type="ORF">ASZ90_006535</name>
</gene>
<evidence type="ECO:0000256" key="3">
    <source>
        <dbReference type="ARBA" id="ARBA00023125"/>
    </source>
</evidence>
<keyword evidence="2" id="KW-0805">Transcription regulation</keyword>
<keyword evidence="3" id="KW-0238">DNA-binding</keyword>
<evidence type="ECO:0000313" key="6">
    <source>
        <dbReference type="EMBL" id="KUG23728.1"/>
    </source>
</evidence>
<dbReference type="SUPFAM" id="SSF53850">
    <property type="entry name" value="Periplasmic binding protein-like II"/>
    <property type="match status" value="1"/>
</dbReference>
<reference evidence="6" key="1">
    <citation type="journal article" date="2015" name="Proc. Natl. Acad. Sci. U.S.A.">
        <title>Networks of energetic and metabolic interactions define dynamics in microbial communities.</title>
        <authorList>
            <person name="Embree M."/>
            <person name="Liu J.K."/>
            <person name="Al-Bassam M.M."/>
            <person name="Zengler K."/>
        </authorList>
    </citation>
    <scope>NUCLEOTIDE SEQUENCE</scope>
</reference>
<evidence type="ECO:0000256" key="2">
    <source>
        <dbReference type="ARBA" id="ARBA00023015"/>
    </source>
</evidence>
<dbReference type="Pfam" id="PF00126">
    <property type="entry name" value="HTH_1"/>
    <property type="match status" value="1"/>
</dbReference>
<dbReference type="InterPro" id="IPR047788">
    <property type="entry name" value="LysR-like_Sec_metab"/>
</dbReference>
<dbReference type="CDD" id="cd08420">
    <property type="entry name" value="PBP2_CysL_like"/>
    <property type="match status" value="1"/>
</dbReference>
<dbReference type="EMBL" id="LNQE01000890">
    <property type="protein sequence ID" value="KUG23728.1"/>
    <property type="molecule type" value="Genomic_DNA"/>
</dbReference>
<dbReference type="InterPro" id="IPR036390">
    <property type="entry name" value="WH_DNA-bd_sf"/>
</dbReference>
<dbReference type="Gene3D" id="1.10.10.10">
    <property type="entry name" value="Winged helix-like DNA-binding domain superfamily/Winged helix DNA-binding domain"/>
    <property type="match status" value="1"/>
</dbReference>
<protein>
    <submittedName>
        <fullName evidence="6">Cys regulon transcriptional activator cysb</fullName>
    </submittedName>
</protein>
<dbReference type="GO" id="GO:0003700">
    <property type="term" value="F:DNA-binding transcription factor activity"/>
    <property type="evidence" value="ECO:0007669"/>
    <property type="project" value="InterPro"/>
</dbReference>
<dbReference type="InterPro" id="IPR000847">
    <property type="entry name" value="LysR_HTH_N"/>
</dbReference>